<proteinExistence type="predicted"/>
<protein>
    <submittedName>
        <fullName evidence="1">Glycosyl transferase</fullName>
    </submittedName>
</protein>
<name>A0ABU5QB06_9BACT</name>
<dbReference type="Proteomes" id="UP001302949">
    <property type="component" value="Unassembled WGS sequence"/>
</dbReference>
<dbReference type="GO" id="GO:0016740">
    <property type="term" value="F:transferase activity"/>
    <property type="evidence" value="ECO:0007669"/>
    <property type="project" value="UniProtKB-KW"/>
</dbReference>
<comment type="caution">
    <text evidence="1">The sequence shown here is derived from an EMBL/GenBank/DDBJ whole genome shotgun (WGS) entry which is preliminary data.</text>
</comment>
<dbReference type="RefSeq" id="WP_323296976.1">
    <property type="nucleotide sequence ID" value="NZ_JAYFUM010000012.1"/>
</dbReference>
<dbReference type="InterPro" id="IPR029044">
    <property type="entry name" value="Nucleotide-diphossugar_trans"/>
</dbReference>
<reference evidence="1 2" key="1">
    <citation type="submission" date="2023-12" db="EMBL/GenBank/DDBJ databases">
        <title>Novel species of the genus Arcicella isolated from rivers.</title>
        <authorList>
            <person name="Lu H."/>
        </authorList>
    </citation>
    <scope>NUCLEOTIDE SEQUENCE [LARGE SCALE GENOMIC DNA]</scope>
    <source>
        <strain evidence="1 2">KCTC 23307</strain>
    </source>
</reference>
<dbReference type="SUPFAM" id="SSF53448">
    <property type="entry name" value="Nucleotide-diphospho-sugar transferases"/>
    <property type="match status" value="1"/>
</dbReference>
<accession>A0ABU5QB06</accession>
<organism evidence="1 2">
    <name type="scientific">Arcicella rigui</name>
    <dbReference type="NCBI Taxonomy" id="797020"/>
    <lineage>
        <taxon>Bacteria</taxon>
        <taxon>Pseudomonadati</taxon>
        <taxon>Bacteroidota</taxon>
        <taxon>Cytophagia</taxon>
        <taxon>Cytophagales</taxon>
        <taxon>Flectobacillaceae</taxon>
        <taxon>Arcicella</taxon>
    </lineage>
</organism>
<dbReference type="Gene3D" id="3.90.550.10">
    <property type="entry name" value="Spore Coat Polysaccharide Biosynthesis Protein SpsA, Chain A"/>
    <property type="match status" value="1"/>
</dbReference>
<evidence type="ECO:0000313" key="2">
    <source>
        <dbReference type="Proteomes" id="UP001302949"/>
    </source>
</evidence>
<sequence length="327" mass="38813">MTLAFTICSINYLAQAQTLGQSLQKTNPDIEFVIGLVDRLDKVNLEPDKIPPFQLLEIDKINIDCLDDMCKNYDITELNTAVKPFYFDYFFKNRKDIQNVIYFDPDIIVFDTLKSLTDSLLVKSIVITPHISSPIWDDFTTREIDHLNTGIYNLGFIGVGRSKDSYEMIDWWKERLKKDCRIDLCNGLFVDQHWINFVPLYYPDSVLIEKHPGYNMAYWNLHERSITRDGEKFLSNHQPLIFFHYSGYQLKNPNSVSKYQNRSTFEKRPDIVPLFEYYAQQLRNNFNDYYIQIPCYYIKPPVVKRYKRVRKALQTPFRKILNLIQED</sequence>
<gene>
    <name evidence="1" type="ORF">VB248_11760</name>
</gene>
<dbReference type="EMBL" id="JAYFUM010000012">
    <property type="protein sequence ID" value="MEA5139817.1"/>
    <property type="molecule type" value="Genomic_DNA"/>
</dbReference>
<keyword evidence="2" id="KW-1185">Reference proteome</keyword>
<keyword evidence="1" id="KW-0808">Transferase</keyword>
<evidence type="ECO:0000313" key="1">
    <source>
        <dbReference type="EMBL" id="MEA5139817.1"/>
    </source>
</evidence>